<sequence>MGGGEEEEEVPNAEPPSPGGDSELRRVVVRLDSLISFSRSIKAFAGKWQSIRSLLQNLSSGLTAAEAAVVFSGASENSAFSELLAAVASTVDEAHGLAGSCDGETFPGGKLLMRSDLDLLASRFDLHRRTLDGIFASGALTHATAIVLSKPAAGAPRDEMKFYVKDLYSRMKLADPEMAARALAALNEILIEDDKYARIATVEMPEVVGLLVGLLESEKEEIQQEAAEAVAVIAGFHCYRPLLVLAGVVPALIKVLEMGSSLGKERAAKALKKLTENSDNAWSVSAHGGVMALLKICADPGISGGELLSSACGVLRNLAAVWEIKRFMVEQGAVAVFLKLLGSKDEVSQIHGMEFLQVIAGDDPAAKARVMSEGGMESLVQFLGSSSSSSPKAMETVLRAIEALCFSSAGSVSALIRAGFLDRLLVLLGHGETSVQESALKAAARLCAVSEEAIRNMGERGFMAELVRLLEAKSLEVREMAAEALARMVAVQRNQKRFVQEEDGVGTVLLLLEPEEKTATRKFLLSALVAISGSSSGRRKIAQSVHIKRLEKLADMEIADAKRIIKRLSSGRLWNLLTGIWST</sequence>
<dbReference type="PANTHER" id="PTHR46043">
    <property type="entry name" value="ARM REPEAT SUPERFAMILY PROTEIN"/>
    <property type="match status" value="1"/>
</dbReference>
<dbReference type="Proteomes" id="UP000663760">
    <property type="component" value="Chromosome 4"/>
</dbReference>
<organism evidence="4 5">
    <name type="scientific">Spirodela intermedia</name>
    <name type="common">Intermediate duckweed</name>
    <dbReference type="NCBI Taxonomy" id="51605"/>
    <lineage>
        <taxon>Eukaryota</taxon>
        <taxon>Viridiplantae</taxon>
        <taxon>Streptophyta</taxon>
        <taxon>Embryophyta</taxon>
        <taxon>Tracheophyta</taxon>
        <taxon>Spermatophyta</taxon>
        <taxon>Magnoliopsida</taxon>
        <taxon>Liliopsida</taxon>
        <taxon>Araceae</taxon>
        <taxon>Lemnoideae</taxon>
        <taxon>Spirodela</taxon>
    </lineage>
</organism>
<proteinExistence type="predicted"/>
<dbReference type="InterPro" id="IPR016024">
    <property type="entry name" value="ARM-type_fold"/>
</dbReference>
<dbReference type="SUPFAM" id="SSF48371">
    <property type="entry name" value="ARM repeat"/>
    <property type="match status" value="1"/>
</dbReference>
<reference evidence="4" key="1">
    <citation type="submission" date="2020-02" db="EMBL/GenBank/DDBJ databases">
        <authorList>
            <person name="Scholz U."/>
            <person name="Mascher M."/>
            <person name="Fiebig A."/>
        </authorList>
    </citation>
    <scope>NUCLEOTIDE SEQUENCE</scope>
</reference>
<dbReference type="AlphaFoldDB" id="A0A7I8KBM4"/>
<evidence type="ECO:0000259" key="3">
    <source>
        <dbReference type="Pfam" id="PF25598"/>
    </source>
</evidence>
<dbReference type="OrthoDB" id="7537227at2759"/>
<dbReference type="Pfam" id="PF23005">
    <property type="entry name" value="DUF7032"/>
    <property type="match status" value="1"/>
</dbReference>
<evidence type="ECO:0000313" key="4">
    <source>
        <dbReference type="EMBL" id="CAA7394666.1"/>
    </source>
</evidence>
<name>A0A7I8KBM4_SPIIN</name>
<dbReference type="EMBL" id="LR746267">
    <property type="protein sequence ID" value="CAA7394666.1"/>
    <property type="molecule type" value="Genomic_DNA"/>
</dbReference>
<dbReference type="InterPro" id="IPR011989">
    <property type="entry name" value="ARM-like"/>
</dbReference>
<gene>
    <name evidence="4" type="ORF">SI8410_04005327</name>
</gene>
<feature type="domain" description="DUF7032" evidence="2">
    <location>
        <begin position="29"/>
        <end position="138"/>
    </location>
</feature>
<dbReference type="Gene3D" id="1.25.10.10">
    <property type="entry name" value="Leucine-rich Repeat Variant"/>
    <property type="match status" value="1"/>
</dbReference>
<dbReference type="PANTHER" id="PTHR46043:SF5">
    <property type="entry name" value="ARM REPEAT SUPERFAMILY PROTEIN"/>
    <property type="match status" value="1"/>
</dbReference>
<feature type="region of interest" description="Disordered" evidence="1">
    <location>
        <begin position="1"/>
        <end position="23"/>
    </location>
</feature>
<accession>A0A7I8KBM4</accession>
<dbReference type="InterPro" id="IPR000225">
    <property type="entry name" value="Armadillo"/>
</dbReference>
<evidence type="ECO:0000256" key="1">
    <source>
        <dbReference type="SAM" id="MobiDB-lite"/>
    </source>
</evidence>
<dbReference type="InterPro" id="IPR058678">
    <property type="entry name" value="ARM_PUB"/>
</dbReference>
<protein>
    <submittedName>
        <fullName evidence="4">Uncharacterized protein</fullName>
    </submittedName>
</protein>
<dbReference type="Pfam" id="PF25598">
    <property type="entry name" value="ARM_PUB"/>
    <property type="match status" value="1"/>
</dbReference>
<feature type="domain" description="U-box" evidence="3">
    <location>
        <begin position="263"/>
        <end position="451"/>
    </location>
</feature>
<dbReference type="SMART" id="SM00185">
    <property type="entry name" value="ARM"/>
    <property type="match status" value="6"/>
</dbReference>
<feature type="compositionally biased region" description="Acidic residues" evidence="1">
    <location>
        <begin position="1"/>
        <end position="11"/>
    </location>
</feature>
<evidence type="ECO:0000259" key="2">
    <source>
        <dbReference type="Pfam" id="PF23005"/>
    </source>
</evidence>
<evidence type="ECO:0000313" key="5">
    <source>
        <dbReference type="Proteomes" id="UP000663760"/>
    </source>
</evidence>
<keyword evidence="5" id="KW-1185">Reference proteome</keyword>
<dbReference type="InterPro" id="IPR054296">
    <property type="entry name" value="DUF7032"/>
</dbReference>